<dbReference type="EMBL" id="SNRW01001073">
    <property type="protein sequence ID" value="KAA6397920.1"/>
    <property type="molecule type" value="Genomic_DNA"/>
</dbReference>
<feature type="region of interest" description="Disordered" evidence="1">
    <location>
        <begin position="277"/>
        <end position="347"/>
    </location>
</feature>
<dbReference type="Proteomes" id="UP000324800">
    <property type="component" value="Unassembled WGS sequence"/>
</dbReference>
<feature type="compositionally biased region" description="Polar residues" evidence="1">
    <location>
        <begin position="202"/>
        <end position="218"/>
    </location>
</feature>
<feature type="region of interest" description="Disordered" evidence="1">
    <location>
        <begin position="202"/>
        <end position="264"/>
    </location>
</feature>
<feature type="compositionally biased region" description="Basic and acidic residues" evidence="1">
    <location>
        <begin position="323"/>
        <end position="332"/>
    </location>
</feature>
<reference evidence="2 3" key="1">
    <citation type="submission" date="2019-03" db="EMBL/GenBank/DDBJ databases">
        <title>Single cell metagenomics reveals metabolic interactions within the superorganism composed of flagellate Streblomastix strix and complex community of Bacteroidetes bacteria on its surface.</title>
        <authorList>
            <person name="Treitli S.C."/>
            <person name="Kolisko M."/>
            <person name="Husnik F."/>
            <person name="Keeling P."/>
            <person name="Hampl V."/>
        </authorList>
    </citation>
    <scope>NUCLEOTIDE SEQUENCE [LARGE SCALE GENOMIC DNA]</scope>
    <source>
        <strain evidence="2">ST1C</strain>
    </source>
</reference>
<evidence type="ECO:0000256" key="1">
    <source>
        <dbReference type="SAM" id="MobiDB-lite"/>
    </source>
</evidence>
<sequence>MEKAYDNVRVSQEVQKYFGFSFSMESLHICGTPIRVKQERNGILSNNVVSCASYQRTLGSGNDIVNRWYPIIELEQGSIADRRIGDYDVNRITGQENIETEVYYKFIKDIRFFGMEMVHNELYNSINSSQSQTVETQVEQTDRNCQQGRKSEDQESNINYPGDQLLKDVVGRCIIAYEEFASSIPSDQKRQQYSSFRYQEMESINITDKGNQTDTPNNRKIRNSDPDYSPPRSQKRNCRRTKQTIKSGRLQAKGDDFSTDMSSDELESNNRLIFTTLQQPTAKIHVNNKRTRRNSNRRSKSNLEEGTSMDSSSYPSTSSSSEEDQRRVDRSNDNNPTMARPDMVHRTGKRECSIPYAWLEQRNSGTRNIVNQEEFETPAREDMLFPDGPKARKGRRFARKILRILNVSRGAIDMTLYGQRYNTQRRYYYAMEKLKKWTQINHYTILDLLSMKLHIFIAEVLAQFTSVNTSASSALQFHNGLSSMLLLTFDIDLKNNHMLQFTIKAISPYMIVKPKYEDTRNVGKLFDYWREKGSNRNLTNIELQNILTSLLMTICSMRSAENEGISLRHSVICEQTDKVDLRLQPKTKSGLHSDKLPKTRGRTVCPRATFFDWLERIDNKHGRSIRDNNYGTLWWNEDIIIPAKRGQILTQIKEITRLDGYKRKISIFIQTISSNVTSSNGSRRNVVKHIHRTSEKFKINK</sequence>
<dbReference type="AlphaFoldDB" id="A0A5J4WSM1"/>
<evidence type="ECO:0000313" key="3">
    <source>
        <dbReference type="Proteomes" id="UP000324800"/>
    </source>
</evidence>
<evidence type="ECO:0000313" key="2">
    <source>
        <dbReference type="EMBL" id="KAA6397920.1"/>
    </source>
</evidence>
<feature type="compositionally biased region" description="Low complexity" evidence="1">
    <location>
        <begin position="308"/>
        <end position="320"/>
    </location>
</feature>
<gene>
    <name evidence="2" type="ORF">EZS28_006553</name>
</gene>
<evidence type="ECO:0008006" key="4">
    <source>
        <dbReference type="Google" id="ProtNLM"/>
    </source>
</evidence>
<feature type="compositionally biased region" description="Basic residues" evidence="1">
    <location>
        <begin position="286"/>
        <end position="300"/>
    </location>
</feature>
<feature type="region of interest" description="Disordered" evidence="1">
    <location>
        <begin position="133"/>
        <end position="161"/>
    </location>
</feature>
<proteinExistence type="predicted"/>
<accession>A0A5J4WSM1</accession>
<protein>
    <recommendedName>
        <fullName evidence="4">Tyr recombinase domain-containing protein</fullName>
    </recommendedName>
</protein>
<comment type="caution">
    <text evidence="2">The sequence shown here is derived from an EMBL/GenBank/DDBJ whole genome shotgun (WGS) entry which is preliminary data.</text>
</comment>
<name>A0A5J4WSM1_9EUKA</name>
<organism evidence="2 3">
    <name type="scientific">Streblomastix strix</name>
    <dbReference type="NCBI Taxonomy" id="222440"/>
    <lineage>
        <taxon>Eukaryota</taxon>
        <taxon>Metamonada</taxon>
        <taxon>Preaxostyla</taxon>
        <taxon>Oxymonadida</taxon>
        <taxon>Streblomastigidae</taxon>
        <taxon>Streblomastix</taxon>
    </lineage>
</organism>
<feature type="compositionally biased region" description="Basic residues" evidence="1">
    <location>
        <begin position="233"/>
        <end position="243"/>
    </location>
</feature>